<dbReference type="Proteomes" id="UP000078542">
    <property type="component" value="Unassembled WGS sequence"/>
</dbReference>
<evidence type="ECO:0000313" key="2">
    <source>
        <dbReference type="Proteomes" id="UP000078542"/>
    </source>
</evidence>
<accession>A0A195CIH7</accession>
<organism evidence="1 2">
    <name type="scientific">Cyphomyrmex costatus</name>
    <dbReference type="NCBI Taxonomy" id="456900"/>
    <lineage>
        <taxon>Eukaryota</taxon>
        <taxon>Metazoa</taxon>
        <taxon>Ecdysozoa</taxon>
        <taxon>Arthropoda</taxon>
        <taxon>Hexapoda</taxon>
        <taxon>Insecta</taxon>
        <taxon>Pterygota</taxon>
        <taxon>Neoptera</taxon>
        <taxon>Endopterygota</taxon>
        <taxon>Hymenoptera</taxon>
        <taxon>Apocrita</taxon>
        <taxon>Aculeata</taxon>
        <taxon>Formicoidea</taxon>
        <taxon>Formicidae</taxon>
        <taxon>Myrmicinae</taxon>
        <taxon>Cyphomyrmex</taxon>
    </lineage>
</organism>
<reference evidence="1 2" key="1">
    <citation type="submission" date="2016-03" db="EMBL/GenBank/DDBJ databases">
        <title>Cyphomyrmex costatus WGS genome.</title>
        <authorList>
            <person name="Nygaard S."/>
            <person name="Hu H."/>
            <person name="Boomsma J."/>
            <person name="Zhang G."/>
        </authorList>
    </citation>
    <scope>NUCLEOTIDE SEQUENCE [LARGE SCALE GENOMIC DNA]</scope>
    <source>
        <strain evidence="1">MS0001</strain>
        <tissue evidence="1">Whole body</tissue>
    </source>
</reference>
<sequence>MIRYVPGFDSIDSEAPPTTRTVILPVYGFFGGVDNKYLILFKLEAQVPIILNAFNVSTRLFNDCHNFQQIKSTLTLSLKQIVLIKMAVFNVSHFVSKETILISKKYITHPYFRASFTNPFLLFIMIRYVPGFDSIDSEAPPTTRTVILPVYGFFGGVDNKYLILFKLEAQVPISIR</sequence>
<evidence type="ECO:0000313" key="1">
    <source>
        <dbReference type="EMBL" id="KYN00546.1"/>
    </source>
</evidence>
<gene>
    <name evidence="1" type="ORF">ALC62_08655</name>
</gene>
<keyword evidence="2" id="KW-1185">Reference proteome</keyword>
<protein>
    <submittedName>
        <fullName evidence="1">Uncharacterized protein</fullName>
    </submittedName>
</protein>
<name>A0A195CIH7_9HYME</name>
<proteinExistence type="predicted"/>
<dbReference type="AlphaFoldDB" id="A0A195CIH7"/>
<dbReference type="EMBL" id="KQ977696">
    <property type="protein sequence ID" value="KYN00546.1"/>
    <property type="molecule type" value="Genomic_DNA"/>
</dbReference>